<dbReference type="InterPro" id="IPR011990">
    <property type="entry name" value="TPR-like_helical_dom_sf"/>
</dbReference>
<gene>
    <name evidence="2" type="primary">prsT</name>
    <name evidence="2" type="ORF">C9I99_00665</name>
</gene>
<dbReference type="SMART" id="SM00028">
    <property type="entry name" value="TPR"/>
    <property type="match status" value="8"/>
</dbReference>
<dbReference type="AlphaFoldDB" id="A0A2T3J2P2"/>
<protein>
    <submittedName>
        <fullName evidence="2">PEP-CTERM system TPR-repeat protein PrsT</fullName>
    </submittedName>
</protein>
<dbReference type="PANTHER" id="PTHR12558">
    <property type="entry name" value="CELL DIVISION CYCLE 16,23,27"/>
    <property type="match status" value="1"/>
</dbReference>
<organism evidence="2 3">
    <name type="scientific">Photobacterium lutimaris</name>
    <dbReference type="NCBI Taxonomy" id="388278"/>
    <lineage>
        <taxon>Bacteria</taxon>
        <taxon>Pseudomonadati</taxon>
        <taxon>Pseudomonadota</taxon>
        <taxon>Gammaproteobacteria</taxon>
        <taxon>Vibrionales</taxon>
        <taxon>Vibrionaceae</taxon>
        <taxon>Photobacterium</taxon>
    </lineage>
</organism>
<evidence type="ECO:0000256" key="1">
    <source>
        <dbReference type="PROSITE-ProRule" id="PRU00339"/>
    </source>
</evidence>
<dbReference type="InterPro" id="IPR014266">
    <property type="entry name" value="PEP-CTERM_TPR_PrsT"/>
</dbReference>
<sequence length="935" mass="106510">MLFLMCHRTFIRDLVSMSRKVLMSVFMLLLSINLLACSDVSPEAHLLNAKNNLEHNDLNSAVIELKNAIKKDKRAIEPRIMLGEIYLLRGEYPAAEKEFSTALKSDSNNNKTKILLAQALLGQDDILAIEELALRNNTHQLKFKSELLSIYAIALMRNNEQNKASSILEETKELGFKGHYFNLSQAQFFAYREEFQRSIEILKRMLVSQPENVDVLLLTAMVLTAQSDHVQAITIYQKVLATSEGNPKYKLLLAQSLVKNEQYSDAEPYIDDILNIAPSNRLAHDLKALVEYSQSDYNNARKHAKIAIREGSNSTSTLVIAGVTAYMQNDYEDTYETLKNIIPYLHDDLFLQKIFVAAQFKIGEINEALDKINSFDLSNKDYNDFATKMSLEYSFIGRNNDAMALAEKAEANSTTMSQLRIGLLRTANNDQKGISQLENILKIKPDQLEANVSLAYYHLSNGDIEKGEDIIDKWLISNENDITAILLKGYLSIKKEKYGIAKSMFNKALDLDPSNVKAKLSLLQIEALAGNSKKSFDETLLLAKQHPDNFAIAMFLYRFASQTDQVDKIINFYSDLLSKDQNNTKLRMLLVRIYSSTQQQDKGIALLEELPSIEENANTLSLETLLYFQIHDYRNAFLAAEKWIKLDRTNPEAYLRLVQLSELTKNFDKGIKYALEAEKIFIEHSYFPLMRATLLLLNQQPILSQAVLDELPENIKKTSYFLQLQSKVSYSNKDYAKSVSFAQKRYDSLPNSITAKDLVSAYVANDQYTDAINLLKRRINDNPESEGALALFLAQIQNTVEPDEALRTYLSILEKEPNNIIALNNAAWIYFSNRDFNNACDFAMRAYNNAPDAPEIQDTYGYCLLKSGQHEESMTPLKMAYEGRTNNIDISFHYAESLILNSKLVKAERILNSLKPVEKEHIEQKNHLYQKIKGR</sequence>
<dbReference type="PANTHER" id="PTHR12558:SF13">
    <property type="entry name" value="CELL DIVISION CYCLE PROTEIN 27 HOMOLOG"/>
    <property type="match status" value="1"/>
</dbReference>
<name>A0A2T3J2P2_9GAMM</name>
<accession>A0A2T3J2P2</accession>
<dbReference type="Proteomes" id="UP000241222">
    <property type="component" value="Unassembled WGS sequence"/>
</dbReference>
<keyword evidence="1" id="KW-0802">TPR repeat</keyword>
<feature type="repeat" description="TPR" evidence="1">
    <location>
        <begin position="482"/>
        <end position="515"/>
    </location>
</feature>
<dbReference type="OrthoDB" id="7052525at2"/>
<dbReference type="PROSITE" id="PS50005">
    <property type="entry name" value="TPR"/>
    <property type="match status" value="2"/>
</dbReference>
<dbReference type="Pfam" id="PF14559">
    <property type="entry name" value="TPR_19"/>
    <property type="match status" value="1"/>
</dbReference>
<evidence type="ECO:0000313" key="2">
    <source>
        <dbReference type="EMBL" id="PSU35567.1"/>
    </source>
</evidence>
<dbReference type="Pfam" id="PF13181">
    <property type="entry name" value="TPR_8"/>
    <property type="match status" value="1"/>
</dbReference>
<reference evidence="2 3" key="1">
    <citation type="submission" date="2018-03" db="EMBL/GenBank/DDBJ databases">
        <title>Whole genome sequencing of Histamine producing bacteria.</title>
        <authorList>
            <person name="Butler K."/>
        </authorList>
    </citation>
    <scope>NUCLEOTIDE SEQUENCE [LARGE SCALE GENOMIC DNA]</scope>
    <source>
        <strain evidence="2 3">JCM 13586</strain>
    </source>
</reference>
<dbReference type="InterPro" id="IPR019734">
    <property type="entry name" value="TPR_rpt"/>
</dbReference>
<comment type="caution">
    <text evidence="2">The sequence shown here is derived from an EMBL/GenBank/DDBJ whole genome shotgun (WGS) entry which is preliminary data.</text>
</comment>
<dbReference type="NCBIfam" id="TIGR02917">
    <property type="entry name" value="PEP_TPR_lipo"/>
    <property type="match status" value="1"/>
</dbReference>
<dbReference type="EMBL" id="PYMH01000001">
    <property type="protein sequence ID" value="PSU35567.1"/>
    <property type="molecule type" value="Genomic_DNA"/>
</dbReference>
<dbReference type="SUPFAM" id="SSF48452">
    <property type="entry name" value="TPR-like"/>
    <property type="match status" value="5"/>
</dbReference>
<keyword evidence="3" id="KW-1185">Reference proteome</keyword>
<feature type="repeat" description="TPR" evidence="1">
    <location>
        <begin position="76"/>
        <end position="109"/>
    </location>
</feature>
<evidence type="ECO:0000313" key="3">
    <source>
        <dbReference type="Proteomes" id="UP000241222"/>
    </source>
</evidence>
<proteinExistence type="predicted"/>
<dbReference type="Gene3D" id="1.25.40.10">
    <property type="entry name" value="Tetratricopeptide repeat domain"/>
    <property type="match status" value="5"/>
</dbReference>
<dbReference type="GO" id="GO:0051301">
    <property type="term" value="P:cell division"/>
    <property type="evidence" value="ECO:0007669"/>
    <property type="project" value="TreeGrafter"/>
</dbReference>